<comment type="caution">
    <text evidence="3">The sequence shown here is derived from an EMBL/GenBank/DDBJ whole genome shotgun (WGS) entry which is preliminary data.</text>
</comment>
<evidence type="ECO:0000313" key="4">
    <source>
        <dbReference type="Proteomes" id="UP001596139"/>
    </source>
</evidence>
<reference evidence="4" key="1">
    <citation type="journal article" date="2019" name="Int. J. Syst. Evol. Microbiol.">
        <title>The Global Catalogue of Microorganisms (GCM) 10K type strain sequencing project: providing services to taxonomists for standard genome sequencing and annotation.</title>
        <authorList>
            <consortium name="The Broad Institute Genomics Platform"/>
            <consortium name="The Broad Institute Genome Sequencing Center for Infectious Disease"/>
            <person name="Wu L."/>
            <person name="Ma J."/>
        </authorList>
    </citation>
    <scope>NUCLEOTIDE SEQUENCE [LARGE SCALE GENOMIC DNA]</scope>
    <source>
        <strain evidence="4">CGMCC 1.15180</strain>
    </source>
</reference>
<evidence type="ECO:0000256" key="2">
    <source>
        <dbReference type="SAM" id="SignalP"/>
    </source>
</evidence>
<dbReference type="PROSITE" id="PS51257">
    <property type="entry name" value="PROKAR_LIPOPROTEIN"/>
    <property type="match status" value="1"/>
</dbReference>
<feature type="region of interest" description="Disordered" evidence="1">
    <location>
        <begin position="27"/>
        <end position="60"/>
    </location>
</feature>
<dbReference type="RefSeq" id="WP_031058073.1">
    <property type="nucleotide sequence ID" value="NZ_JBHSPX010000004.1"/>
</dbReference>
<keyword evidence="2" id="KW-0732">Signal</keyword>
<keyword evidence="4" id="KW-1185">Reference proteome</keyword>
<organism evidence="3 4">
    <name type="scientific">Streptomyces ochraceiscleroticus</name>
    <dbReference type="NCBI Taxonomy" id="47761"/>
    <lineage>
        <taxon>Bacteria</taxon>
        <taxon>Bacillati</taxon>
        <taxon>Actinomycetota</taxon>
        <taxon>Actinomycetes</taxon>
        <taxon>Kitasatosporales</taxon>
        <taxon>Streptomycetaceae</taxon>
        <taxon>Streptomyces</taxon>
    </lineage>
</organism>
<gene>
    <name evidence="3" type="ORF">ACFP4F_13910</name>
</gene>
<name>A0ABW1MIN5_9ACTN</name>
<evidence type="ECO:0000256" key="1">
    <source>
        <dbReference type="SAM" id="MobiDB-lite"/>
    </source>
</evidence>
<proteinExistence type="predicted"/>
<feature type="compositionally biased region" description="Basic and acidic residues" evidence="1">
    <location>
        <begin position="45"/>
        <end position="55"/>
    </location>
</feature>
<sequence length="174" mass="19285">MLTKQRLIQAGLTALLVAGLSACGAGADGHRGSDGSGHGTGKSAQDARPHSDDVTGLRAGVRHVTKKTVKATRPHKVKKCAPATKRVKHTKRSGGKKKTWYTTERYEKCRKVRQGTETYRRIVRPERWCVQLDDVNGRAGKDDVWYRVTHATYTTALGKDDHARMRFTLTRTGC</sequence>
<accession>A0ABW1MIN5</accession>
<dbReference type="EMBL" id="JBHSPX010000004">
    <property type="protein sequence ID" value="MFC6063649.1"/>
    <property type="molecule type" value="Genomic_DNA"/>
</dbReference>
<protein>
    <recommendedName>
        <fullName evidence="5">Lipoprotein</fullName>
    </recommendedName>
</protein>
<feature type="chain" id="PRO_5047304424" description="Lipoprotein" evidence="2">
    <location>
        <begin position="28"/>
        <end position="174"/>
    </location>
</feature>
<dbReference type="Proteomes" id="UP001596139">
    <property type="component" value="Unassembled WGS sequence"/>
</dbReference>
<evidence type="ECO:0008006" key="5">
    <source>
        <dbReference type="Google" id="ProtNLM"/>
    </source>
</evidence>
<evidence type="ECO:0000313" key="3">
    <source>
        <dbReference type="EMBL" id="MFC6063649.1"/>
    </source>
</evidence>
<feature type="signal peptide" evidence="2">
    <location>
        <begin position="1"/>
        <end position="27"/>
    </location>
</feature>